<dbReference type="EMBL" id="WQLA01000004">
    <property type="protein sequence ID" value="MVN91851.1"/>
    <property type="molecule type" value="Genomic_DNA"/>
</dbReference>
<dbReference type="Pfam" id="PF11716">
    <property type="entry name" value="MDMPI_N"/>
    <property type="match status" value="1"/>
</dbReference>
<evidence type="ECO:0000313" key="2">
    <source>
        <dbReference type="EMBL" id="MVN91851.1"/>
    </source>
</evidence>
<protein>
    <recommendedName>
        <fullName evidence="1">Mycothiol-dependent maleylpyruvate isomerase metal-binding domain-containing protein</fullName>
    </recommendedName>
</protein>
<dbReference type="InterPro" id="IPR034660">
    <property type="entry name" value="DinB/YfiT-like"/>
</dbReference>
<comment type="caution">
    <text evidence="2">The sequence shown here is derived from an EMBL/GenBank/DDBJ whole genome shotgun (WGS) entry which is preliminary data.</text>
</comment>
<feature type="domain" description="Mycothiol-dependent maleylpyruvate isomerase metal-binding" evidence="1">
    <location>
        <begin position="15"/>
        <end position="158"/>
    </location>
</feature>
<keyword evidence="3" id="KW-1185">Reference proteome</keyword>
<dbReference type="Proteomes" id="UP000434850">
    <property type="component" value="Unassembled WGS sequence"/>
</dbReference>
<evidence type="ECO:0000259" key="1">
    <source>
        <dbReference type="Pfam" id="PF11716"/>
    </source>
</evidence>
<dbReference type="OrthoDB" id="154293at2"/>
<dbReference type="InterPro" id="IPR024344">
    <property type="entry name" value="MDMPI_metal-binding"/>
</dbReference>
<gene>
    <name evidence="2" type="ORF">GO816_12005</name>
</gene>
<proteinExistence type="predicted"/>
<dbReference type="RefSeq" id="WP_157542170.1">
    <property type="nucleotide sequence ID" value="NZ_WQLA01000004.1"/>
</dbReference>
<sequence>MSSQVPIPTLHLFAKLDQLLLDVLRPLSIDAWDSPTLSPQWTIKDIAAHLLDGNLRTLSILRDGFRGDPPVNINGYRDLVNYLNDLNTIWVLAYKRISPRLLLQMLETTGTEYLECLEKLEPFAPAMFSVAWAGENESQNWFHVAREYTEKWHHQQQIREALGLQQELMSAELFHPCIETFMKALPNAYKSADAVVGTIVKVEVTGAGGDVWYIEKTLAGWRFINNMAMVPPAAYICMPDTIAWKLFTKALKYPDVNGLIKTEGEATLVSPVLNMLTVMA</sequence>
<name>A0A6I4I9P6_9SPHI</name>
<dbReference type="Gene3D" id="1.20.120.450">
    <property type="entry name" value="dinb family like domain"/>
    <property type="match status" value="1"/>
</dbReference>
<organism evidence="2 3">
    <name type="scientific">Mucilaginibacter aquatilis</name>
    <dbReference type="NCBI Taxonomy" id="1517760"/>
    <lineage>
        <taxon>Bacteria</taxon>
        <taxon>Pseudomonadati</taxon>
        <taxon>Bacteroidota</taxon>
        <taxon>Sphingobacteriia</taxon>
        <taxon>Sphingobacteriales</taxon>
        <taxon>Sphingobacteriaceae</taxon>
        <taxon>Mucilaginibacter</taxon>
    </lineage>
</organism>
<dbReference type="GO" id="GO:0046872">
    <property type="term" value="F:metal ion binding"/>
    <property type="evidence" value="ECO:0007669"/>
    <property type="project" value="InterPro"/>
</dbReference>
<dbReference type="AlphaFoldDB" id="A0A6I4I9P6"/>
<evidence type="ECO:0000313" key="3">
    <source>
        <dbReference type="Proteomes" id="UP000434850"/>
    </source>
</evidence>
<reference evidence="2 3" key="1">
    <citation type="submission" date="2019-12" db="EMBL/GenBank/DDBJ databases">
        <title>Mucilaginibacter sp. HME9299 genome sequencing and assembly.</title>
        <authorList>
            <person name="Kang H."/>
            <person name="Kim H."/>
            <person name="Joh K."/>
        </authorList>
    </citation>
    <scope>NUCLEOTIDE SEQUENCE [LARGE SCALE GENOMIC DNA]</scope>
    <source>
        <strain evidence="2 3">HME9299</strain>
    </source>
</reference>
<dbReference type="SUPFAM" id="SSF109854">
    <property type="entry name" value="DinB/YfiT-like putative metalloenzymes"/>
    <property type="match status" value="1"/>
</dbReference>
<accession>A0A6I4I9P6</accession>